<dbReference type="InterPro" id="IPR022181">
    <property type="entry name" value="Bcl2-/adenovirus-E1B"/>
</dbReference>
<dbReference type="Pfam" id="PF12496">
    <property type="entry name" value="BNIP2"/>
    <property type="match status" value="1"/>
</dbReference>
<dbReference type="EMBL" id="CALNXK010000003">
    <property type="protein sequence ID" value="CAH3034702.1"/>
    <property type="molecule type" value="Genomic_DNA"/>
</dbReference>
<accession>A0ABN8MUW8</accession>
<keyword evidence="4" id="KW-1185">Reference proteome</keyword>
<dbReference type="InterPro" id="IPR036865">
    <property type="entry name" value="CRAL-TRIO_dom_sf"/>
</dbReference>
<dbReference type="InterPro" id="IPR001251">
    <property type="entry name" value="CRAL-TRIO_dom"/>
</dbReference>
<feature type="compositionally biased region" description="Basic and acidic residues" evidence="1">
    <location>
        <begin position="1"/>
        <end position="11"/>
    </location>
</feature>
<protein>
    <recommendedName>
        <fullName evidence="2">CRAL-TRIO domain-containing protein</fullName>
    </recommendedName>
</protein>
<evidence type="ECO:0000313" key="4">
    <source>
        <dbReference type="Proteomes" id="UP001159405"/>
    </source>
</evidence>
<feature type="region of interest" description="Disordered" evidence="1">
    <location>
        <begin position="634"/>
        <end position="702"/>
    </location>
</feature>
<evidence type="ECO:0000313" key="3">
    <source>
        <dbReference type="EMBL" id="CAH3034702.1"/>
    </source>
</evidence>
<dbReference type="PROSITE" id="PS50191">
    <property type="entry name" value="CRAL_TRIO"/>
    <property type="match status" value="1"/>
</dbReference>
<feature type="region of interest" description="Disordered" evidence="1">
    <location>
        <begin position="96"/>
        <end position="118"/>
    </location>
</feature>
<name>A0ABN8MUW8_9CNID</name>
<feature type="compositionally biased region" description="Low complexity" evidence="1">
    <location>
        <begin position="99"/>
        <end position="110"/>
    </location>
</feature>
<reference evidence="3 4" key="1">
    <citation type="submission" date="2022-05" db="EMBL/GenBank/DDBJ databases">
        <authorList>
            <consortium name="Genoscope - CEA"/>
            <person name="William W."/>
        </authorList>
    </citation>
    <scope>NUCLEOTIDE SEQUENCE [LARGE SCALE GENOMIC DNA]</scope>
</reference>
<feature type="region of interest" description="Disordered" evidence="1">
    <location>
        <begin position="469"/>
        <end position="501"/>
    </location>
</feature>
<comment type="caution">
    <text evidence="3">The sequence shown here is derived from an EMBL/GenBank/DDBJ whole genome shotgun (WGS) entry which is preliminary data.</text>
</comment>
<feature type="compositionally biased region" description="Acidic residues" evidence="1">
    <location>
        <begin position="652"/>
        <end position="675"/>
    </location>
</feature>
<sequence length="886" mass="99814">MNNAEDFHRGCGMDPITQAAQDSGPVTNNSYVEEEASLTTGDESFLLEDDQAAEYFSENQRTSTPTKTFAHFEEDGPTDGDTLSPVLQCDAAENGTLTSDQSSSSPVGSSTQENSGEVSKSLYTSALSNINATPTSDSYLGERDQHVVESTVSLERVGECSTGDSTWATAHGSLQEDSDLIDDTIKHEFSPGHFSSSKDNSNYYRNHGESTFESTTLANTEDVDSIVSKGSKSEDTKNFEEVSSPDLDLLNEICEEATNMTIKEALICSLNPEVRAGLREGRLSLNESEILALEQYCEQFIENLISQLLVGDWSERITEEENKPQPLEDKTKIMAQKLSDFGLETLKSNCDRFVHSVITESLHESCLRFQGKFNEISPERDTKLKTKQMETGLDEDSVEILLPLVKRSKAIQDYIGFLAADVIKSALANLSTSIATNNGERNDHMMLNEIKTSDDTTNTKTTDFLAKHKERTQLETNSDTWKSQSDSLQNKAKRGSMSSITSDNEFEEQYAKEIEGTLDDEHMISASFNGALETSLEFDVGDWEGGGFFDEFNSLDAERKQKILLKELSFDEHAEVAGTELLAPVFLAIAEENDADTGIQGMRRKAQSIEDLCGIIDEPGEKKKLQRSYSAPKTITPLLHQTSETEFSLEQGDVDEESFEDEENEMVDDQEEEDEKENREEEQSEHPQNKEQDGQMSPDDRNNFRWYTVSVSGRDKILDLKLLEPYMKVISHGGYFSNTKSTIVVLAACYLPDRSIKNYDFLMEQLFFYVISTLELLAIHDDYYLVYLNGCTRQQNMPSVAWMKRFYQYIEGGLKKKMKEMFIVHPSFRLKAVITLAKPFLNASFWRKLTFVHSLRILSSHIPVDYIYIPDEVMRVDPAYRQAHGR</sequence>
<feature type="compositionally biased region" description="Polar residues" evidence="1">
    <location>
        <begin position="18"/>
        <end position="29"/>
    </location>
</feature>
<evidence type="ECO:0000259" key="2">
    <source>
        <dbReference type="PROSITE" id="PS50191"/>
    </source>
</evidence>
<evidence type="ECO:0000256" key="1">
    <source>
        <dbReference type="SAM" id="MobiDB-lite"/>
    </source>
</evidence>
<feature type="region of interest" description="Disordered" evidence="1">
    <location>
        <begin position="1"/>
        <end position="29"/>
    </location>
</feature>
<feature type="compositionally biased region" description="Polar residues" evidence="1">
    <location>
        <begin position="57"/>
        <end position="67"/>
    </location>
</feature>
<dbReference type="Pfam" id="PF13716">
    <property type="entry name" value="CRAL_TRIO_2"/>
    <property type="match status" value="1"/>
</dbReference>
<gene>
    <name evidence="3" type="ORF">PLOB_00025193</name>
</gene>
<dbReference type="PANTHER" id="PTHR45808:SF2">
    <property type="entry name" value="RHO GTPASE-ACTIVATING PROTEIN 68F"/>
    <property type="match status" value="1"/>
</dbReference>
<dbReference type="PANTHER" id="PTHR45808">
    <property type="entry name" value="RHO GTPASE-ACTIVATING PROTEIN 68F"/>
    <property type="match status" value="1"/>
</dbReference>
<feature type="domain" description="CRAL-TRIO" evidence="2">
    <location>
        <begin position="719"/>
        <end position="881"/>
    </location>
</feature>
<feature type="compositionally biased region" description="Polar residues" evidence="1">
    <location>
        <begin position="474"/>
        <end position="501"/>
    </location>
</feature>
<dbReference type="Gene3D" id="3.40.525.10">
    <property type="entry name" value="CRAL-TRIO lipid binding domain"/>
    <property type="match status" value="1"/>
</dbReference>
<proteinExistence type="predicted"/>
<feature type="region of interest" description="Disordered" evidence="1">
    <location>
        <begin position="49"/>
        <end position="84"/>
    </location>
</feature>
<dbReference type="Proteomes" id="UP001159405">
    <property type="component" value="Unassembled WGS sequence"/>
</dbReference>
<dbReference type="CDD" id="cd00170">
    <property type="entry name" value="SEC14"/>
    <property type="match status" value="1"/>
</dbReference>
<dbReference type="SUPFAM" id="SSF52087">
    <property type="entry name" value="CRAL/TRIO domain"/>
    <property type="match status" value="1"/>
</dbReference>
<feature type="compositionally biased region" description="Basic and acidic residues" evidence="1">
    <location>
        <begin position="676"/>
        <end position="702"/>
    </location>
</feature>
<organism evidence="3 4">
    <name type="scientific">Porites lobata</name>
    <dbReference type="NCBI Taxonomy" id="104759"/>
    <lineage>
        <taxon>Eukaryota</taxon>
        <taxon>Metazoa</taxon>
        <taxon>Cnidaria</taxon>
        <taxon>Anthozoa</taxon>
        <taxon>Hexacorallia</taxon>
        <taxon>Scleractinia</taxon>
        <taxon>Fungiina</taxon>
        <taxon>Poritidae</taxon>
        <taxon>Porites</taxon>
    </lineage>
</organism>
<feature type="compositionally biased region" description="Polar residues" evidence="1">
    <location>
        <begin position="634"/>
        <end position="648"/>
    </location>
</feature>